<dbReference type="EMBL" id="KV425574">
    <property type="protein sequence ID" value="KZT25005.1"/>
    <property type="molecule type" value="Genomic_DNA"/>
</dbReference>
<name>A0A165SDM4_9AGAM</name>
<dbReference type="InterPro" id="IPR001245">
    <property type="entry name" value="Ser-Thr/Tyr_kinase_cat_dom"/>
</dbReference>
<accession>A0A165SDM4</accession>
<evidence type="ECO:0000313" key="2">
    <source>
        <dbReference type="EMBL" id="KZT25005.1"/>
    </source>
</evidence>
<dbReference type="InterPro" id="IPR051681">
    <property type="entry name" value="Ser/Thr_Kinases-Pseudokinases"/>
</dbReference>
<organism evidence="2 3">
    <name type="scientific">Neolentinus lepideus HHB14362 ss-1</name>
    <dbReference type="NCBI Taxonomy" id="1314782"/>
    <lineage>
        <taxon>Eukaryota</taxon>
        <taxon>Fungi</taxon>
        <taxon>Dikarya</taxon>
        <taxon>Basidiomycota</taxon>
        <taxon>Agaricomycotina</taxon>
        <taxon>Agaricomycetes</taxon>
        <taxon>Gloeophyllales</taxon>
        <taxon>Gloeophyllaceae</taxon>
        <taxon>Neolentinus</taxon>
    </lineage>
</organism>
<dbReference type="InterPro" id="IPR011009">
    <property type="entry name" value="Kinase-like_dom_sf"/>
</dbReference>
<dbReference type="Pfam" id="PF07714">
    <property type="entry name" value="PK_Tyr_Ser-Thr"/>
    <property type="match status" value="1"/>
</dbReference>
<keyword evidence="2" id="KW-0418">Kinase</keyword>
<dbReference type="SUPFAM" id="SSF56112">
    <property type="entry name" value="Protein kinase-like (PK-like)"/>
    <property type="match status" value="1"/>
</dbReference>
<dbReference type="PROSITE" id="PS50011">
    <property type="entry name" value="PROTEIN_KINASE_DOM"/>
    <property type="match status" value="1"/>
</dbReference>
<dbReference type="PANTHER" id="PTHR44329">
    <property type="entry name" value="SERINE/THREONINE-PROTEIN KINASE TNNI3K-RELATED"/>
    <property type="match status" value="1"/>
</dbReference>
<keyword evidence="2" id="KW-0808">Transferase</keyword>
<reference evidence="2 3" key="1">
    <citation type="journal article" date="2016" name="Mol. Biol. Evol.">
        <title>Comparative Genomics of Early-Diverging Mushroom-Forming Fungi Provides Insights into the Origins of Lignocellulose Decay Capabilities.</title>
        <authorList>
            <person name="Nagy L.G."/>
            <person name="Riley R."/>
            <person name="Tritt A."/>
            <person name="Adam C."/>
            <person name="Daum C."/>
            <person name="Floudas D."/>
            <person name="Sun H."/>
            <person name="Yadav J.S."/>
            <person name="Pangilinan J."/>
            <person name="Larsson K.H."/>
            <person name="Matsuura K."/>
            <person name="Barry K."/>
            <person name="Labutti K."/>
            <person name="Kuo R."/>
            <person name="Ohm R.A."/>
            <person name="Bhattacharya S.S."/>
            <person name="Shirouzu T."/>
            <person name="Yoshinaga Y."/>
            <person name="Martin F.M."/>
            <person name="Grigoriev I.V."/>
            <person name="Hibbett D.S."/>
        </authorList>
    </citation>
    <scope>NUCLEOTIDE SEQUENCE [LARGE SCALE GENOMIC DNA]</scope>
    <source>
        <strain evidence="2 3">HHB14362 ss-1</strain>
    </source>
</reference>
<protein>
    <submittedName>
        <fullName evidence="2">Kinase-like protein</fullName>
    </submittedName>
</protein>
<feature type="domain" description="Protein kinase" evidence="1">
    <location>
        <begin position="1"/>
        <end position="211"/>
    </location>
</feature>
<dbReference type="Proteomes" id="UP000076761">
    <property type="component" value="Unassembled WGS sequence"/>
</dbReference>
<evidence type="ECO:0000259" key="1">
    <source>
        <dbReference type="PROSITE" id="PS50011"/>
    </source>
</evidence>
<evidence type="ECO:0000313" key="3">
    <source>
        <dbReference type="Proteomes" id="UP000076761"/>
    </source>
</evidence>
<sequence>MIWSELNHPNILPLYGIVDDFGGSTATLTSWKENGTLSSYLERSECSLQVNDRFSLVSPLDPVIATSRLTASSNILVDEAGKALISGFGFRSVSRYDDTATEIPLPAPRWAAPEIYIHDSKGQAAEFNTACDVYAFGSVTYQILSGRIPYHDLKTDVQVVLALLDYRKPTHPTDGIDHIPDEYRMLLQECWANDPEERPSINQIEARIEAFQCDALDTTEAKAR</sequence>
<dbReference type="InterPro" id="IPR000719">
    <property type="entry name" value="Prot_kinase_dom"/>
</dbReference>
<keyword evidence="3" id="KW-1185">Reference proteome</keyword>
<gene>
    <name evidence="2" type="ORF">NEOLEDRAFT_1115270</name>
</gene>
<dbReference type="AlphaFoldDB" id="A0A165SDM4"/>
<proteinExistence type="predicted"/>
<dbReference type="STRING" id="1314782.A0A165SDM4"/>
<dbReference type="GO" id="GO:0005524">
    <property type="term" value="F:ATP binding"/>
    <property type="evidence" value="ECO:0007669"/>
    <property type="project" value="InterPro"/>
</dbReference>
<dbReference type="OrthoDB" id="346907at2759"/>
<dbReference type="Gene3D" id="1.10.510.10">
    <property type="entry name" value="Transferase(Phosphotransferase) domain 1"/>
    <property type="match status" value="2"/>
</dbReference>
<dbReference type="GO" id="GO:0004674">
    <property type="term" value="F:protein serine/threonine kinase activity"/>
    <property type="evidence" value="ECO:0007669"/>
    <property type="project" value="TreeGrafter"/>
</dbReference>
<dbReference type="InParanoid" id="A0A165SDM4"/>
<dbReference type="PIRSF" id="PIRSF000654">
    <property type="entry name" value="Integrin-linked_kinase"/>
    <property type="match status" value="1"/>
</dbReference>